<keyword evidence="2" id="KW-0808">Transferase</keyword>
<reference evidence="2" key="1">
    <citation type="journal article" date="2020" name="mSystems">
        <title>Genome- and Community-Level Interaction Insights into Carbon Utilization and Element Cycling Functions of Hydrothermarchaeota in Hydrothermal Sediment.</title>
        <authorList>
            <person name="Zhou Z."/>
            <person name="Liu Y."/>
            <person name="Xu W."/>
            <person name="Pan J."/>
            <person name="Luo Z.H."/>
            <person name="Li M."/>
        </authorList>
    </citation>
    <scope>NUCLEOTIDE SEQUENCE [LARGE SCALE GENOMIC DNA]</scope>
    <source>
        <strain evidence="2">SpSt-102</strain>
    </source>
</reference>
<gene>
    <name evidence="2" type="ORF">ENL71_01660</name>
</gene>
<dbReference type="InterPro" id="IPR000836">
    <property type="entry name" value="PRTase_dom"/>
</dbReference>
<dbReference type="InterPro" id="IPR029057">
    <property type="entry name" value="PRTase-like"/>
</dbReference>
<keyword evidence="2" id="KW-0328">Glycosyltransferase</keyword>
<dbReference type="GO" id="GO:0016757">
    <property type="term" value="F:glycosyltransferase activity"/>
    <property type="evidence" value="ECO:0007669"/>
    <property type="project" value="UniProtKB-KW"/>
</dbReference>
<dbReference type="Pfam" id="PF00156">
    <property type="entry name" value="Pribosyltran"/>
    <property type="match status" value="1"/>
</dbReference>
<dbReference type="EMBL" id="DRUZ01000024">
    <property type="protein sequence ID" value="HHS01235.1"/>
    <property type="molecule type" value="Genomic_DNA"/>
</dbReference>
<dbReference type="SUPFAM" id="SSF53271">
    <property type="entry name" value="PRTase-like"/>
    <property type="match status" value="1"/>
</dbReference>
<evidence type="ECO:0000313" key="2">
    <source>
        <dbReference type="EMBL" id="HHS01235.1"/>
    </source>
</evidence>
<evidence type="ECO:0000259" key="1">
    <source>
        <dbReference type="Pfam" id="PF00156"/>
    </source>
</evidence>
<proteinExistence type="predicted"/>
<dbReference type="AlphaFoldDB" id="A0A7C5Z3A9"/>
<dbReference type="CDD" id="cd06223">
    <property type="entry name" value="PRTases_typeI"/>
    <property type="match status" value="1"/>
</dbReference>
<feature type="domain" description="Phosphoribosyltransferase" evidence="1">
    <location>
        <begin position="12"/>
        <end position="194"/>
    </location>
</feature>
<dbReference type="Gene3D" id="3.40.50.2020">
    <property type="match status" value="1"/>
</dbReference>
<name>A0A7C5Z3A9_9FIRM</name>
<accession>A0A7C5Z3A9</accession>
<organism evidence="2">
    <name type="scientific">Caldicellulosiruptor owensensis</name>
    <dbReference type="NCBI Taxonomy" id="55205"/>
    <lineage>
        <taxon>Bacteria</taxon>
        <taxon>Bacillati</taxon>
        <taxon>Bacillota</taxon>
        <taxon>Bacillota incertae sedis</taxon>
        <taxon>Caldicellulosiruptorales</taxon>
        <taxon>Caldicellulosiruptoraceae</taxon>
        <taxon>Caldicellulosiruptor</taxon>
    </lineage>
</organism>
<comment type="caution">
    <text evidence="2">The sequence shown here is derived from an EMBL/GenBank/DDBJ whole genome shotgun (WGS) entry which is preliminary data.</text>
</comment>
<protein>
    <submittedName>
        <fullName evidence="2">Phosphoribosyltransferase</fullName>
    </submittedName>
</protein>
<sequence>MIFKDRVDAGEKLSEKLGSFKERQDTILFAVPRGGVIVAKVIADRLKIPLDIVLAKKIGAPFNKEFAIAAVDINGDVVLNNEYIKYFSMKDEYIQHQKKRVLESLKDQMIMYRGSVEYKSLENKVAIIVDDGIATGTTTKACIRFLSKLNPKEIYVATPVIAPSTLEEMQKECNGIFYIISTEPFWAVGQFYSDFSQVSDEDIKKYLAKIF</sequence>
<dbReference type="Gene3D" id="3.30.1310.20">
    <property type="entry name" value="PRTase-like"/>
    <property type="match status" value="1"/>
</dbReference>